<organism evidence="1 2">
    <name type="scientific">Solanum commersonii</name>
    <name type="common">Commerson's wild potato</name>
    <name type="synonym">Commerson's nightshade</name>
    <dbReference type="NCBI Taxonomy" id="4109"/>
    <lineage>
        <taxon>Eukaryota</taxon>
        <taxon>Viridiplantae</taxon>
        <taxon>Streptophyta</taxon>
        <taxon>Embryophyta</taxon>
        <taxon>Tracheophyta</taxon>
        <taxon>Spermatophyta</taxon>
        <taxon>Magnoliopsida</taxon>
        <taxon>eudicotyledons</taxon>
        <taxon>Gunneridae</taxon>
        <taxon>Pentapetalae</taxon>
        <taxon>asterids</taxon>
        <taxon>lamiids</taxon>
        <taxon>Solanales</taxon>
        <taxon>Solanaceae</taxon>
        <taxon>Solanoideae</taxon>
        <taxon>Solaneae</taxon>
        <taxon>Solanum</taxon>
    </lineage>
</organism>
<reference evidence="1 2" key="1">
    <citation type="submission" date="2020-09" db="EMBL/GenBank/DDBJ databases">
        <title>De no assembly of potato wild relative species, Solanum commersonii.</title>
        <authorList>
            <person name="Cho K."/>
        </authorList>
    </citation>
    <scope>NUCLEOTIDE SEQUENCE [LARGE SCALE GENOMIC DNA]</scope>
    <source>
        <strain evidence="1">LZ3.2</strain>
        <tissue evidence="1">Leaf</tissue>
    </source>
</reference>
<name>A0A9J5X3L0_SOLCO</name>
<accession>A0A9J5X3L0</accession>
<dbReference type="Proteomes" id="UP000824120">
    <property type="component" value="Chromosome 10"/>
</dbReference>
<dbReference type="EMBL" id="JACXVP010000010">
    <property type="protein sequence ID" value="KAG5582005.1"/>
    <property type="molecule type" value="Genomic_DNA"/>
</dbReference>
<proteinExistence type="predicted"/>
<comment type="caution">
    <text evidence="1">The sequence shown here is derived from an EMBL/GenBank/DDBJ whole genome shotgun (WGS) entry which is preliminary data.</text>
</comment>
<dbReference type="AlphaFoldDB" id="A0A9J5X3L0"/>
<evidence type="ECO:0000313" key="2">
    <source>
        <dbReference type="Proteomes" id="UP000824120"/>
    </source>
</evidence>
<keyword evidence="2" id="KW-1185">Reference proteome</keyword>
<sequence>MLVDTESTWNQCYQHLVQINHQANQIDYFHWYLQHSLMFIANPQHNVQIGHQPIAGRFEALVRGHERLYRRN</sequence>
<gene>
    <name evidence="1" type="ORF">H5410_052632</name>
</gene>
<dbReference type="OrthoDB" id="1326282at2759"/>
<protein>
    <submittedName>
        <fullName evidence="1">Uncharacterized protein</fullName>
    </submittedName>
</protein>
<evidence type="ECO:0000313" key="1">
    <source>
        <dbReference type="EMBL" id="KAG5582005.1"/>
    </source>
</evidence>